<evidence type="ECO:0000256" key="1">
    <source>
        <dbReference type="ARBA" id="ARBA00004434"/>
    </source>
</evidence>
<dbReference type="PANTHER" id="PTHR12119">
    <property type="entry name" value="UBIQUINOL-CYTOCHROME C REDUCTASE COMPLEX UBIQUINONE-BINDING PROTEIN QP-C"/>
    <property type="match status" value="1"/>
</dbReference>
<feature type="non-terminal residue" evidence="12">
    <location>
        <position position="62"/>
    </location>
</feature>
<keyword evidence="8 11" id="KW-1133">Transmembrane helix</keyword>
<keyword evidence="7 11" id="KW-0249">Electron transport</keyword>
<evidence type="ECO:0000256" key="5">
    <source>
        <dbReference type="ARBA" id="ARBA00022692"/>
    </source>
</evidence>
<comment type="function">
    <text evidence="11">Component of the ubiquinol-cytochrome c oxidoreductase, a multisubunit transmembrane complex that is part of the mitochondrial electron transport chain which drives oxidative phosphorylation. The complex plays an important role in the uptake of multiple carbon sources present in different host niches.</text>
</comment>
<dbReference type="RefSeq" id="XP_024736773.1">
    <property type="nucleotide sequence ID" value="XM_024873484.1"/>
</dbReference>
<keyword evidence="5 11" id="KW-0812">Transmembrane</keyword>
<evidence type="ECO:0000313" key="13">
    <source>
        <dbReference type="Proteomes" id="UP000235371"/>
    </source>
</evidence>
<dbReference type="GeneID" id="36581564"/>
<dbReference type="OrthoDB" id="6683853at2759"/>
<dbReference type="Proteomes" id="UP000235371">
    <property type="component" value="Unassembled WGS sequence"/>
</dbReference>
<dbReference type="InParanoid" id="A0A2J6TA32"/>
<protein>
    <recommendedName>
        <fullName evidence="11">Cytochrome b-c1 complex subunit 8</fullName>
    </recommendedName>
    <alternativeName>
        <fullName evidence="11">Complex III subunit 8</fullName>
    </alternativeName>
</protein>
<reference evidence="12 13" key="1">
    <citation type="submission" date="2016-04" db="EMBL/GenBank/DDBJ databases">
        <title>A degradative enzymes factory behind the ericoid mycorrhizal symbiosis.</title>
        <authorList>
            <consortium name="DOE Joint Genome Institute"/>
            <person name="Martino E."/>
            <person name="Morin E."/>
            <person name="Grelet G."/>
            <person name="Kuo A."/>
            <person name="Kohler A."/>
            <person name="Daghino S."/>
            <person name="Barry K."/>
            <person name="Choi C."/>
            <person name="Cichocki N."/>
            <person name="Clum A."/>
            <person name="Copeland A."/>
            <person name="Hainaut M."/>
            <person name="Haridas S."/>
            <person name="Labutti K."/>
            <person name="Lindquist E."/>
            <person name="Lipzen A."/>
            <person name="Khouja H.-R."/>
            <person name="Murat C."/>
            <person name="Ohm R."/>
            <person name="Olson A."/>
            <person name="Spatafora J."/>
            <person name="Veneault-Fourrey C."/>
            <person name="Henrissat B."/>
            <person name="Grigoriev I."/>
            <person name="Martin F."/>
            <person name="Perotto S."/>
        </authorList>
    </citation>
    <scope>NUCLEOTIDE SEQUENCE [LARGE SCALE GENOMIC DNA]</scope>
    <source>
        <strain evidence="12 13">E</strain>
    </source>
</reference>
<organism evidence="12 13">
    <name type="scientific">Hyaloscypha bicolor E</name>
    <dbReference type="NCBI Taxonomy" id="1095630"/>
    <lineage>
        <taxon>Eukaryota</taxon>
        <taxon>Fungi</taxon>
        <taxon>Dikarya</taxon>
        <taxon>Ascomycota</taxon>
        <taxon>Pezizomycotina</taxon>
        <taxon>Leotiomycetes</taxon>
        <taxon>Helotiales</taxon>
        <taxon>Hyaloscyphaceae</taxon>
        <taxon>Hyaloscypha</taxon>
        <taxon>Hyaloscypha bicolor</taxon>
    </lineage>
</organism>
<feature type="transmembrane region" description="Helical" evidence="11">
    <location>
        <begin position="42"/>
        <end position="59"/>
    </location>
</feature>
<dbReference type="Pfam" id="PF02939">
    <property type="entry name" value="UcrQ"/>
    <property type="match status" value="1"/>
</dbReference>
<keyword evidence="4 11" id="KW-0679">Respiratory chain</keyword>
<dbReference type="Gene3D" id="1.20.5.210">
    <property type="entry name" value="Cytochrome b-c1 complex subunit 8"/>
    <property type="match status" value="1"/>
</dbReference>
<keyword evidence="13" id="KW-1185">Reference proteome</keyword>
<keyword evidence="3 11" id="KW-0813">Transport</keyword>
<dbReference type="PANTHER" id="PTHR12119:SF2">
    <property type="entry name" value="CYTOCHROME B-C1 COMPLEX SUBUNIT 8"/>
    <property type="match status" value="1"/>
</dbReference>
<dbReference type="InterPro" id="IPR004205">
    <property type="entry name" value="Cyt_bc1_su8"/>
</dbReference>
<dbReference type="InterPro" id="IPR036642">
    <property type="entry name" value="Cyt_bc1_su8_sf"/>
</dbReference>
<gene>
    <name evidence="12" type="ORF">K444DRAFT_512063</name>
</gene>
<evidence type="ECO:0000256" key="7">
    <source>
        <dbReference type="ARBA" id="ARBA00022982"/>
    </source>
</evidence>
<evidence type="ECO:0000256" key="4">
    <source>
        <dbReference type="ARBA" id="ARBA00022660"/>
    </source>
</evidence>
<evidence type="ECO:0000256" key="3">
    <source>
        <dbReference type="ARBA" id="ARBA00022448"/>
    </source>
</evidence>
<evidence type="ECO:0000256" key="11">
    <source>
        <dbReference type="RuleBase" id="RU368118"/>
    </source>
</evidence>
<feature type="non-terminal residue" evidence="12">
    <location>
        <position position="1"/>
    </location>
</feature>
<accession>A0A2J6TA32</accession>
<dbReference type="STRING" id="1095630.A0A2J6TA32"/>
<comment type="subunit">
    <text evidence="11">Component of the ubiquinol-cytochrome c oxidoreductase (cytochrome b-c1 complex, complex III, CIII), a multisubunit enzyme composed of 3 respiratory subunits cytochrome b, cytochrome c1 and Rieske protein, 2 core protein subunits, and additional low-molecular weight protein subunits. The complex exists as an obligatory dimer and forms supercomplexes (SCs) in the inner mitochondrial membrane with cytochrome c oxidase (complex IV, CIV).</text>
</comment>
<evidence type="ECO:0000256" key="10">
    <source>
        <dbReference type="ARBA" id="ARBA00023136"/>
    </source>
</evidence>
<evidence type="ECO:0000313" key="12">
    <source>
        <dbReference type="EMBL" id="PMD59869.1"/>
    </source>
</evidence>
<proteinExistence type="inferred from homology"/>
<dbReference type="AlphaFoldDB" id="A0A2J6TA32"/>
<dbReference type="GO" id="GO:0006122">
    <property type="term" value="P:mitochondrial electron transport, ubiquinol to cytochrome c"/>
    <property type="evidence" value="ECO:0007669"/>
    <property type="project" value="UniProtKB-UniRule"/>
</dbReference>
<evidence type="ECO:0000256" key="8">
    <source>
        <dbReference type="ARBA" id="ARBA00022989"/>
    </source>
</evidence>
<sequence>SLGLPKQKHITVYTLCANRQRPLAGAVRNAVFNTARRVRGQILYVAPPFVVAYLLFSWMEEK</sequence>
<dbReference type="SUPFAM" id="SSF81508">
    <property type="entry name" value="Ubiquinone-binding protein QP-C of cytochrome bc1 complex (Ubiquinol-cytochrome c reductase)"/>
    <property type="match status" value="1"/>
</dbReference>
<dbReference type="GO" id="GO:0005743">
    <property type="term" value="C:mitochondrial inner membrane"/>
    <property type="evidence" value="ECO:0007669"/>
    <property type="project" value="UniProtKB-SubCell"/>
</dbReference>
<evidence type="ECO:0000256" key="9">
    <source>
        <dbReference type="ARBA" id="ARBA00023128"/>
    </source>
</evidence>
<keyword evidence="9 11" id="KW-0496">Mitochondrion</keyword>
<comment type="subcellular location">
    <subcellularLocation>
        <location evidence="1 11">Mitochondrion inner membrane</location>
        <topology evidence="1 11">Single-pass membrane protein</topology>
    </subcellularLocation>
</comment>
<comment type="similarity">
    <text evidence="2 11">Belongs to the UQCRQ/QCR8 family.</text>
</comment>
<evidence type="ECO:0000256" key="2">
    <source>
        <dbReference type="ARBA" id="ARBA00007668"/>
    </source>
</evidence>
<dbReference type="GO" id="GO:0045275">
    <property type="term" value="C:respiratory chain complex III"/>
    <property type="evidence" value="ECO:0007669"/>
    <property type="project" value="UniProtKB-UniRule"/>
</dbReference>
<keyword evidence="10 11" id="KW-0472">Membrane</keyword>
<keyword evidence="6 11" id="KW-0999">Mitochondrion inner membrane</keyword>
<evidence type="ECO:0000256" key="6">
    <source>
        <dbReference type="ARBA" id="ARBA00022792"/>
    </source>
</evidence>
<name>A0A2J6TA32_9HELO</name>
<dbReference type="EMBL" id="KZ613803">
    <property type="protein sequence ID" value="PMD59869.1"/>
    <property type="molecule type" value="Genomic_DNA"/>
</dbReference>